<reference evidence="2" key="1">
    <citation type="submission" date="2021-06" db="EMBL/GenBank/DDBJ databases">
        <authorList>
            <person name="Nardi T."/>
            <person name="Nardi T."/>
        </authorList>
    </citation>
    <scope>NUCLEOTIDE SEQUENCE</scope>
</reference>
<protein>
    <submittedName>
        <fullName evidence="2">Multidrug resistance protein MdtC</fullName>
    </submittedName>
</protein>
<dbReference type="Proteomes" id="UP000837675">
    <property type="component" value="Unassembled WGS sequence"/>
</dbReference>
<evidence type="ECO:0000313" key="3">
    <source>
        <dbReference type="Proteomes" id="UP000837675"/>
    </source>
</evidence>
<dbReference type="GO" id="GO:0022857">
    <property type="term" value="F:transmembrane transporter activity"/>
    <property type="evidence" value="ECO:0007669"/>
    <property type="project" value="InterPro"/>
</dbReference>
<comment type="caution">
    <text evidence="2">The sequence shown here is derived from an EMBL/GenBank/DDBJ whole genome shotgun (WGS) entry which is preliminary data.</text>
</comment>
<dbReference type="Pfam" id="PF00873">
    <property type="entry name" value="ACR_tran"/>
    <property type="match status" value="1"/>
</dbReference>
<name>A0A8S4C3V0_9ACAR</name>
<evidence type="ECO:0000256" key="1">
    <source>
        <dbReference type="SAM" id="Phobius"/>
    </source>
</evidence>
<dbReference type="Gene3D" id="1.20.1640.10">
    <property type="entry name" value="Multidrug efflux transporter AcrB transmembrane domain"/>
    <property type="match status" value="1"/>
</dbReference>
<dbReference type="SUPFAM" id="SSF82866">
    <property type="entry name" value="Multidrug efflux transporter AcrB transmembrane domain"/>
    <property type="match status" value="1"/>
</dbReference>
<organism evidence="2 3">
    <name type="scientific">Hyalomma marginatum</name>
    <dbReference type="NCBI Taxonomy" id="34627"/>
    <lineage>
        <taxon>Eukaryota</taxon>
        <taxon>Metazoa</taxon>
        <taxon>Ecdysozoa</taxon>
        <taxon>Arthropoda</taxon>
        <taxon>Chelicerata</taxon>
        <taxon>Arachnida</taxon>
        <taxon>Acari</taxon>
        <taxon>Parasitiformes</taxon>
        <taxon>Ixodida</taxon>
        <taxon>Ixodoidea</taxon>
        <taxon>Ixodidae</taxon>
        <taxon>Hyalomminae</taxon>
        <taxon>Hyalomma</taxon>
    </lineage>
</organism>
<keyword evidence="1" id="KW-0812">Transmembrane</keyword>
<sequence length="63" mass="7000">MTTGTMIFGAIPLMLSSDAGYEARHDIGVVLIGGLTLGIFFLYYPLSACYTVKRFVERKRKPL</sequence>
<feature type="transmembrane region" description="Helical" evidence="1">
    <location>
        <begin position="29"/>
        <end position="52"/>
    </location>
</feature>
<proteinExistence type="predicted"/>
<dbReference type="EMBL" id="CAJVAF010000237">
    <property type="protein sequence ID" value="CAG7592142.1"/>
    <property type="molecule type" value="Genomic_DNA"/>
</dbReference>
<gene>
    <name evidence="2" type="primary">mdtC</name>
    <name evidence="2" type="ORF">MHYMCMPASI_00528</name>
</gene>
<dbReference type="AlphaFoldDB" id="A0A8S4C3V0"/>
<dbReference type="GO" id="GO:0016020">
    <property type="term" value="C:membrane"/>
    <property type="evidence" value="ECO:0007669"/>
    <property type="project" value="InterPro"/>
</dbReference>
<keyword evidence="1" id="KW-0472">Membrane</keyword>
<dbReference type="InterPro" id="IPR001036">
    <property type="entry name" value="Acrflvin-R"/>
</dbReference>
<evidence type="ECO:0000313" key="2">
    <source>
        <dbReference type="EMBL" id="CAG7592142.1"/>
    </source>
</evidence>
<keyword evidence="3" id="KW-1185">Reference proteome</keyword>
<accession>A0A8S4C3V0</accession>
<keyword evidence="1" id="KW-1133">Transmembrane helix</keyword>